<feature type="transmembrane region" description="Helical" evidence="7">
    <location>
        <begin position="156"/>
        <end position="179"/>
    </location>
</feature>
<dbReference type="PANTHER" id="PTHR30193:SF37">
    <property type="entry name" value="INNER MEMBRANE ABC TRANSPORTER PERMEASE PROTEIN YCJO"/>
    <property type="match status" value="1"/>
</dbReference>
<organism evidence="9 10">
    <name type="scientific">Paenibacillus aestuarii</name>
    <dbReference type="NCBI Taxonomy" id="516965"/>
    <lineage>
        <taxon>Bacteria</taxon>
        <taxon>Bacillati</taxon>
        <taxon>Bacillota</taxon>
        <taxon>Bacilli</taxon>
        <taxon>Bacillales</taxon>
        <taxon>Paenibacillaceae</taxon>
        <taxon>Paenibacillus</taxon>
    </lineage>
</organism>
<dbReference type="InterPro" id="IPR035906">
    <property type="entry name" value="MetI-like_sf"/>
</dbReference>
<evidence type="ECO:0000313" key="9">
    <source>
        <dbReference type="EMBL" id="MFC5447736.1"/>
    </source>
</evidence>
<keyword evidence="5 7" id="KW-1133">Transmembrane helix</keyword>
<evidence type="ECO:0000313" key="10">
    <source>
        <dbReference type="Proteomes" id="UP001596044"/>
    </source>
</evidence>
<comment type="subcellular location">
    <subcellularLocation>
        <location evidence="1 7">Cell membrane</location>
        <topology evidence="1 7">Multi-pass membrane protein</topology>
    </subcellularLocation>
</comment>
<evidence type="ECO:0000256" key="4">
    <source>
        <dbReference type="ARBA" id="ARBA00022692"/>
    </source>
</evidence>
<dbReference type="SUPFAM" id="SSF161098">
    <property type="entry name" value="MetI-like"/>
    <property type="match status" value="1"/>
</dbReference>
<keyword evidence="2 7" id="KW-0813">Transport</keyword>
<evidence type="ECO:0000256" key="1">
    <source>
        <dbReference type="ARBA" id="ARBA00004651"/>
    </source>
</evidence>
<dbReference type="PROSITE" id="PS50928">
    <property type="entry name" value="ABC_TM1"/>
    <property type="match status" value="1"/>
</dbReference>
<keyword evidence="4 7" id="KW-0812">Transmembrane</keyword>
<keyword evidence="6 7" id="KW-0472">Membrane</keyword>
<dbReference type="EMBL" id="JBHSMJ010000009">
    <property type="protein sequence ID" value="MFC5447736.1"/>
    <property type="molecule type" value="Genomic_DNA"/>
</dbReference>
<feature type="transmembrane region" description="Helical" evidence="7">
    <location>
        <begin position="110"/>
        <end position="129"/>
    </location>
</feature>
<reference evidence="10" key="1">
    <citation type="journal article" date="2019" name="Int. J. Syst. Evol. Microbiol.">
        <title>The Global Catalogue of Microorganisms (GCM) 10K type strain sequencing project: providing services to taxonomists for standard genome sequencing and annotation.</title>
        <authorList>
            <consortium name="The Broad Institute Genomics Platform"/>
            <consortium name="The Broad Institute Genome Sequencing Center for Infectious Disease"/>
            <person name="Wu L."/>
            <person name="Ma J."/>
        </authorList>
    </citation>
    <scope>NUCLEOTIDE SEQUENCE [LARGE SCALE GENOMIC DNA]</scope>
    <source>
        <strain evidence="10">KACC 11904</strain>
    </source>
</reference>
<comment type="similarity">
    <text evidence="7">Belongs to the binding-protein-dependent transport system permease family.</text>
</comment>
<dbReference type="Proteomes" id="UP001596044">
    <property type="component" value="Unassembled WGS sequence"/>
</dbReference>
<feature type="transmembrane region" description="Helical" evidence="7">
    <location>
        <begin position="75"/>
        <end position="98"/>
    </location>
</feature>
<feature type="transmembrane region" description="Helical" evidence="7">
    <location>
        <begin position="210"/>
        <end position="230"/>
    </location>
</feature>
<evidence type="ECO:0000256" key="6">
    <source>
        <dbReference type="ARBA" id="ARBA00023136"/>
    </source>
</evidence>
<evidence type="ECO:0000256" key="2">
    <source>
        <dbReference type="ARBA" id="ARBA00022448"/>
    </source>
</evidence>
<feature type="transmembrane region" description="Helical" evidence="7">
    <location>
        <begin position="261"/>
        <end position="282"/>
    </location>
</feature>
<dbReference type="InterPro" id="IPR051393">
    <property type="entry name" value="ABC_transporter_permease"/>
</dbReference>
<evidence type="ECO:0000256" key="5">
    <source>
        <dbReference type="ARBA" id="ARBA00022989"/>
    </source>
</evidence>
<evidence type="ECO:0000256" key="7">
    <source>
        <dbReference type="RuleBase" id="RU363032"/>
    </source>
</evidence>
<comment type="caution">
    <text evidence="9">The sequence shown here is derived from an EMBL/GenBank/DDBJ whole genome shotgun (WGS) entry which is preliminary data.</text>
</comment>
<feature type="domain" description="ABC transmembrane type-1" evidence="8">
    <location>
        <begin position="69"/>
        <end position="283"/>
    </location>
</feature>
<dbReference type="RefSeq" id="WP_270877394.1">
    <property type="nucleotide sequence ID" value="NZ_JAQFVF010000001.1"/>
</dbReference>
<proteinExistence type="inferred from homology"/>
<sequence>MNSKAVRDAFAGYLFLLPALIVFGLFIAEPLVNSIILSFHRYDVITPAVFVGLDNFVKFFHDTRLGTVYGNTIEFVLILVPLHLIMGLLLALGVTKVVSVKWKYIFRTAFYFPVLVTTAAVAVAWVYMYDFNFGIMNYLLSLFGAAPIPWLNDPHWVYVSVAIFSFWKFVGNPFLYYLVGLQNIPKSLYEAAEIDGANATQSFFRITLPMLTPTIFFVLVVTLIGAIQIFDEPYLITGGGPGDASRTISLYIYEQAFQNHAMGYASTVSLSLFIIILAITIMQFRFSSRWVSYDQE</sequence>
<evidence type="ECO:0000259" key="8">
    <source>
        <dbReference type="PROSITE" id="PS50928"/>
    </source>
</evidence>
<name>A0ABW0K559_9BACL</name>
<keyword evidence="10" id="KW-1185">Reference proteome</keyword>
<protein>
    <submittedName>
        <fullName evidence="9">Sugar ABC transporter permease</fullName>
    </submittedName>
</protein>
<dbReference type="Gene3D" id="1.10.3720.10">
    <property type="entry name" value="MetI-like"/>
    <property type="match status" value="1"/>
</dbReference>
<gene>
    <name evidence="9" type="ORF">ACFPOG_05665</name>
</gene>
<dbReference type="Pfam" id="PF00528">
    <property type="entry name" value="BPD_transp_1"/>
    <property type="match status" value="1"/>
</dbReference>
<feature type="transmembrane region" description="Helical" evidence="7">
    <location>
        <begin position="12"/>
        <end position="32"/>
    </location>
</feature>
<accession>A0ABW0K559</accession>
<evidence type="ECO:0000256" key="3">
    <source>
        <dbReference type="ARBA" id="ARBA00022475"/>
    </source>
</evidence>
<keyword evidence="3" id="KW-1003">Cell membrane</keyword>
<dbReference type="CDD" id="cd06261">
    <property type="entry name" value="TM_PBP2"/>
    <property type="match status" value="1"/>
</dbReference>
<dbReference type="InterPro" id="IPR000515">
    <property type="entry name" value="MetI-like"/>
</dbReference>
<dbReference type="PANTHER" id="PTHR30193">
    <property type="entry name" value="ABC TRANSPORTER PERMEASE PROTEIN"/>
    <property type="match status" value="1"/>
</dbReference>